<evidence type="ECO:0000256" key="1">
    <source>
        <dbReference type="ARBA" id="ARBA00004651"/>
    </source>
</evidence>
<feature type="transmembrane region" description="Helical" evidence="7">
    <location>
        <begin position="180"/>
        <end position="198"/>
    </location>
</feature>
<dbReference type="RefSeq" id="WP_354194783.1">
    <property type="nucleotide sequence ID" value="NZ_JBEPLW010000001.1"/>
</dbReference>
<organism evidence="9 10">
    <name type="scientific">Bhargavaea ullalensis</name>
    <dbReference type="NCBI Taxonomy" id="1265685"/>
    <lineage>
        <taxon>Bacteria</taxon>
        <taxon>Bacillati</taxon>
        <taxon>Bacillota</taxon>
        <taxon>Bacilli</taxon>
        <taxon>Bacillales</taxon>
        <taxon>Caryophanaceae</taxon>
        <taxon>Bhargavaea</taxon>
    </lineage>
</organism>
<feature type="transmembrane region" description="Helical" evidence="7">
    <location>
        <begin position="326"/>
        <end position="346"/>
    </location>
</feature>
<evidence type="ECO:0000256" key="7">
    <source>
        <dbReference type="SAM" id="Phobius"/>
    </source>
</evidence>
<comment type="caution">
    <text evidence="9">The sequence shown here is derived from an EMBL/GenBank/DDBJ whole genome shotgun (WGS) entry which is preliminary data.</text>
</comment>
<keyword evidence="5 7" id="KW-1133">Transmembrane helix</keyword>
<feature type="transmembrane region" description="Helical" evidence="7">
    <location>
        <begin position="98"/>
        <end position="117"/>
    </location>
</feature>
<accession>A0ABV2G8D1</accession>
<evidence type="ECO:0000256" key="4">
    <source>
        <dbReference type="ARBA" id="ARBA00022692"/>
    </source>
</evidence>
<dbReference type="InterPro" id="IPR036259">
    <property type="entry name" value="MFS_trans_sf"/>
</dbReference>
<evidence type="ECO:0000313" key="9">
    <source>
        <dbReference type="EMBL" id="MET3574542.1"/>
    </source>
</evidence>
<evidence type="ECO:0000313" key="10">
    <source>
        <dbReference type="Proteomes" id="UP001549099"/>
    </source>
</evidence>
<dbReference type="InterPro" id="IPR011701">
    <property type="entry name" value="MFS"/>
</dbReference>
<dbReference type="Pfam" id="PF07690">
    <property type="entry name" value="MFS_1"/>
    <property type="match status" value="1"/>
</dbReference>
<keyword evidence="10" id="KW-1185">Reference proteome</keyword>
<dbReference type="InterPro" id="IPR020846">
    <property type="entry name" value="MFS_dom"/>
</dbReference>
<dbReference type="SUPFAM" id="SSF103473">
    <property type="entry name" value="MFS general substrate transporter"/>
    <property type="match status" value="1"/>
</dbReference>
<reference evidence="9 10" key="1">
    <citation type="submission" date="2024-06" db="EMBL/GenBank/DDBJ databases">
        <title>Genomic Encyclopedia of Type Strains, Phase IV (KMG-IV): sequencing the most valuable type-strain genomes for metagenomic binning, comparative biology and taxonomic classification.</title>
        <authorList>
            <person name="Goeker M."/>
        </authorList>
    </citation>
    <scope>NUCLEOTIDE SEQUENCE [LARGE SCALE GENOMIC DNA]</scope>
    <source>
        <strain evidence="9 10">DSM 26128</strain>
    </source>
</reference>
<keyword evidence="2" id="KW-0813">Transport</keyword>
<feature type="domain" description="Major facilitator superfamily (MFS) profile" evidence="8">
    <location>
        <begin position="171"/>
        <end position="357"/>
    </location>
</feature>
<dbReference type="Gene3D" id="1.20.1250.20">
    <property type="entry name" value="MFS general substrate transporter like domains"/>
    <property type="match status" value="1"/>
</dbReference>
<sequence>MPFTMTSGMFLSGILTPLLTSRFRLNRLLAASQIMKAIFTTGFAAILPFINPGNYWLIFIAILLTALCDGFANPISQALIPHYVEADQLVKANGIFEGVYQTINTGVWLAGGRFLLFLNSGQLIWVVAALSLFSSLLLCLLEGTATGTEEDRQQGLHPIKDGWHTLFRTPVLKKIARVELLETIGGTVWIAAILYVYVEEVLNTGRQWWGFINGLFFCGLILGGLLFVRFDRFADRHLPKLIITGLFGGAAATALFGLNSSPMAALLLSLIVGLAGQMVAIPKQTLIQTSVPESRLANVYASLGVLGTAVFGIASLLIGITVDWLGVRAVFLISSAALLAAAVLVFSSRKIFVRSTP</sequence>
<keyword evidence="3" id="KW-1003">Cell membrane</keyword>
<dbReference type="PROSITE" id="PS50850">
    <property type="entry name" value="MFS"/>
    <property type="match status" value="1"/>
</dbReference>
<gene>
    <name evidence="9" type="ORF">ABID49_000418</name>
</gene>
<dbReference type="EMBL" id="JBEPLW010000001">
    <property type="protein sequence ID" value="MET3574542.1"/>
    <property type="molecule type" value="Genomic_DNA"/>
</dbReference>
<name>A0ABV2G8D1_9BACL</name>
<dbReference type="PANTHER" id="PTHR23513:SF19">
    <property type="entry name" value="MAJOR FACILITATOR SUPERFAMILY (MFS) PROFILE DOMAIN-CONTAINING PROTEIN"/>
    <property type="match status" value="1"/>
</dbReference>
<feature type="transmembrane region" description="Helical" evidence="7">
    <location>
        <begin position="54"/>
        <end position="72"/>
    </location>
</feature>
<proteinExistence type="predicted"/>
<dbReference type="Proteomes" id="UP001549099">
    <property type="component" value="Unassembled WGS sequence"/>
</dbReference>
<comment type="subcellular location">
    <subcellularLocation>
        <location evidence="1">Cell membrane</location>
        <topology evidence="1">Multi-pass membrane protein</topology>
    </subcellularLocation>
</comment>
<evidence type="ECO:0000259" key="8">
    <source>
        <dbReference type="PROSITE" id="PS50850"/>
    </source>
</evidence>
<feature type="transmembrane region" description="Helical" evidence="7">
    <location>
        <begin position="301"/>
        <end position="320"/>
    </location>
</feature>
<keyword evidence="4 7" id="KW-0812">Transmembrane</keyword>
<evidence type="ECO:0000256" key="6">
    <source>
        <dbReference type="ARBA" id="ARBA00023136"/>
    </source>
</evidence>
<feature type="transmembrane region" description="Helical" evidence="7">
    <location>
        <begin position="210"/>
        <end position="228"/>
    </location>
</feature>
<protein>
    <submittedName>
        <fullName evidence="9">MFS family permease</fullName>
    </submittedName>
</protein>
<dbReference type="PANTHER" id="PTHR23513">
    <property type="entry name" value="INTEGRAL MEMBRANE EFFLUX PROTEIN-RELATED"/>
    <property type="match status" value="1"/>
</dbReference>
<dbReference type="CDD" id="cd06173">
    <property type="entry name" value="MFS_MefA_like"/>
    <property type="match status" value="1"/>
</dbReference>
<evidence type="ECO:0000256" key="3">
    <source>
        <dbReference type="ARBA" id="ARBA00022475"/>
    </source>
</evidence>
<feature type="transmembrane region" description="Helical" evidence="7">
    <location>
        <begin position="240"/>
        <end position="258"/>
    </location>
</feature>
<feature type="transmembrane region" description="Helical" evidence="7">
    <location>
        <begin position="123"/>
        <end position="141"/>
    </location>
</feature>
<keyword evidence="6 7" id="KW-0472">Membrane</keyword>
<evidence type="ECO:0000256" key="5">
    <source>
        <dbReference type="ARBA" id="ARBA00022989"/>
    </source>
</evidence>
<feature type="transmembrane region" description="Helical" evidence="7">
    <location>
        <begin position="264"/>
        <end position="281"/>
    </location>
</feature>
<evidence type="ECO:0000256" key="2">
    <source>
        <dbReference type="ARBA" id="ARBA00022448"/>
    </source>
</evidence>